<evidence type="ECO:0000256" key="3">
    <source>
        <dbReference type="ARBA" id="ARBA00022475"/>
    </source>
</evidence>
<feature type="transmembrane region" description="Helical" evidence="7">
    <location>
        <begin position="242"/>
        <end position="264"/>
    </location>
</feature>
<evidence type="ECO:0000313" key="10">
    <source>
        <dbReference type="Proteomes" id="UP000516370"/>
    </source>
</evidence>
<keyword evidence="5 7" id="KW-1133">Transmembrane helix</keyword>
<reference evidence="9 10" key="1">
    <citation type="submission" date="2020-09" db="EMBL/GenBank/DDBJ databases">
        <title>Complete genome sequence of an Arctic sea ice bacterium Marinomonas arctica BSI20414.</title>
        <authorList>
            <person name="Liao L."/>
            <person name="Chen B."/>
        </authorList>
    </citation>
    <scope>NUCLEOTIDE SEQUENCE [LARGE SCALE GENOMIC DNA]</scope>
    <source>
        <strain evidence="9 10">BSI20414</strain>
    </source>
</reference>
<dbReference type="InterPro" id="IPR035906">
    <property type="entry name" value="MetI-like_sf"/>
</dbReference>
<evidence type="ECO:0000313" key="9">
    <source>
        <dbReference type="EMBL" id="QNT05191.1"/>
    </source>
</evidence>
<dbReference type="EMBL" id="CP061081">
    <property type="protein sequence ID" value="QNT05191.1"/>
    <property type="molecule type" value="Genomic_DNA"/>
</dbReference>
<dbReference type="AlphaFoldDB" id="A0A7H1J3X5"/>
<sequence length="269" mass="29291">MAGVNSTRLGANKDRENPFKHNWLVSSLWLLVVCYIVYSFNAMDLSLGRISDGLGHASDLLARMVPPNFSRWSLLLSGLIESLEIAVISSICGIFISLFLGLFAARNLMPSWISTPVRALIALCRTFHPVIIAILFVKSVGFGALAGILTLVVASIGFIAKLFAEAIEEISLKQVEAIRATGAGFTSIILFSVMPQVFARFIGFSTYQLDSNLRNSTMVGIVGAGGLGGTLFSAFQRFDYDFVAAILIVIIALIMFGEFLSNIVRHIFR</sequence>
<evidence type="ECO:0000256" key="6">
    <source>
        <dbReference type="ARBA" id="ARBA00023136"/>
    </source>
</evidence>
<dbReference type="NCBIfam" id="TIGR01097">
    <property type="entry name" value="PhnE"/>
    <property type="match status" value="1"/>
</dbReference>
<dbReference type="SUPFAM" id="SSF161098">
    <property type="entry name" value="MetI-like"/>
    <property type="match status" value="1"/>
</dbReference>
<gene>
    <name evidence="9" type="primary">phnE</name>
    <name evidence="9" type="ORF">IBG28_16070</name>
</gene>
<evidence type="ECO:0000256" key="5">
    <source>
        <dbReference type="ARBA" id="ARBA00022989"/>
    </source>
</evidence>
<feature type="transmembrane region" description="Helical" evidence="7">
    <location>
        <begin position="218"/>
        <end position="235"/>
    </location>
</feature>
<feature type="transmembrane region" description="Helical" evidence="7">
    <location>
        <begin position="85"/>
        <end position="105"/>
    </location>
</feature>
<dbReference type="CDD" id="cd06261">
    <property type="entry name" value="TM_PBP2"/>
    <property type="match status" value="1"/>
</dbReference>
<evidence type="ECO:0000256" key="2">
    <source>
        <dbReference type="ARBA" id="ARBA00022448"/>
    </source>
</evidence>
<protein>
    <submittedName>
        <fullName evidence="9">Phosphonate ABC transporter, permease protein PhnE</fullName>
    </submittedName>
</protein>
<dbReference type="OrthoDB" id="9808005at2"/>
<dbReference type="GO" id="GO:0005886">
    <property type="term" value="C:plasma membrane"/>
    <property type="evidence" value="ECO:0007669"/>
    <property type="project" value="UniProtKB-SubCell"/>
</dbReference>
<dbReference type="RefSeq" id="WP_111605610.1">
    <property type="nucleotide sequence ID" value="NZ_BMLJ01000001.1"/>
</dbReference>
<keyword evidence="2 7" id="KW-0813">Transport</keyword>
<evidence type="ECO:0000256" key="4">
    <source>
        <dbReference type="ARBA" id="ARBA00022692"/>
    </source>
</evidence>
<evidence type="ECO:0000259" key="8">
    <source>
        <dbReference type="PROSITE" id="PS50928"/>
    </source>
</evidence>
<dbReference type="PANTHER" id="PTHR30043:SF1">
    <property type="entry name" value="ABC TRANSPORT SYSTEM PERMEASE PROTEIN P69"/>
    <property type="match status" value="1"/>
</dbReference>
<feature type="transmembrane region" description="Helical" evidence="7">
    <location>
        <begin position="176"/>
        <end position="198"/>
    </location>
</feature>
<name>A0A7H1J3X5_9GAMM</name>
<dbReference type="InterPro" id="IPR000515">
    <property type="entry name" value="MetI-like"/>
</dbReference>
<dbReference type="KEGG" id="mard:IBG28_16070"/>
<dbReference type="Gene3D" id="1.10.3720.10">
    <property type="entry name" value="MetI-like"/>
    <property type="match status" value="1"/>
</dbReference>
<feature type="transmembrane region" description="Helical" evidence="7">
    <location>
        <begin position="21"/>
        <end position="40"/>
    </location>
</feature>
<proteinExistence type="inferred from homology"/>
<comment type="subcellular location">
    <subcellularLocation>
        <location evidence="1 7">Cell membrane</location>
        <topology evidence="1 7">Multi-pass membrane protein</topology>
    </subcellularLocation>
</comment>
<accession>A0A7H1J3X5</accession>
<evidence type="ECO:0000256" key="1">
    <source>
        <dbReference type="ARBA" id="ARBA00004651"/>
    </source>
</evidence>
<feature type="transmembrane region" description="Helical" evidence="7">
    <location>
        <begin position="142"/>
        <end position="164"/>
    </location>
</feature>
<keyword evidence="10" id="KW-1185">Reference proteome</keyword>
<dbReference type="PANTHER" id="PTHR30043">
    <property type="entry name" value="PHOSPHONATES TRANSPORT SYSTEM PERMEASE PROTEIN"/>
    <property type="match status" value="1"/>
</dbReference>
<organism evidence="9 10">
    <name type="scientific">Marinomonas arctica</name>
    <dbReference type="NCBI Taxonomy" id="383750"/>
    <lineage>
        <taxon>Bacteria</taxon>
        <taxon>Pseudomonadati</taxon>
        <taxon>Pseudomonadota</taxon>
        <taxon>Gammaproteobacteria</taxon>
        <taxon>Oceanospirillales</taxon>
        <taxon>Oceanospirillaceae</taxon>
        <taxon>Marinomonas</taxon>
    </lineage>
</organism>
<dbReference type="GO" id="GO:0015416">
    <property type="term" value="F:ABC-type phosphonate transporter activity"/>
    <property type="evidence" value="ECO:0007669"/>
    <property type="project" value="InterPro"/>
</dbReference>
<feature type="domain" description="ABC transmembrane type-1" evidence="8">
    <location>
        <begin position="79"/>
        <end position="261"/>
    </location>
</feature>
<dbReference type="Proteomes" id="UP000516370">
    <property type="component" value="Chromosome"/>
</dbReference>
<evidence type="ECO:0000256" key="7">
    <source>
        <dbReference type="RuleBase" id="RU363032"/>
    </source>
</evidence>
<keyword evidence="3" id="KW-1003">Cell membrane</keyword>
<keyword evidence="6 7" id="KW-0472">Membrane</keyword>
<dbReference type="InterPro" id="IPR005769">
    <property type="entry name" value="PhnE/PtxC"/>
</dbReference>
<dbReference type="PROSITE" id="PS50928">
    <property type="entry name" value="ABC_TM1"/>
    <property type="match status" value="1"/>
</dbReference>
<comment type="similarity">
    <text evidence="7">Belongs to the binding-protein-dependent transport system permease family.</text>
</comment>
<keyword evidence="4 7" id="KW-0812">Transmembrane</keyword>
<dbReference type="Pfam" id="PF00528">
    <property type="entry name" value="BPD_transp_1"/>
    <property type="match status" value="1"/>
</dbReference>